<comment type="caution">
    <text evidence="1">The sequence shown here is derived from an EMBL/GenBank/DDBJ whole genome shotgun (WGS) entry which is preliminary data.</text>
</comment>
<dbReference type="AlphaFoldDB" id="F2AZ30"/>
<protein>
    <submittedName>
        <fullName evidence="1">Uncharacterized protein</fullName>
    </submittedName>
</protein>
<organism evidence="1 2">
    <name type="scientific">Rhodopirellula baltica WH47</name>
    <dbReference type="NCBI Taxonomy" id="991778"/>
    <lineage>
        <taxon>Bacteria</taxon>
        <taxon>Pseudomonadati</taxon>
        <taxon>Planctomycetota</taxon>
        <taxon>Planctomycetia</taxon>
        <taxon>Pirellulales</taxon>
        <taxon>Pirellulaceae</taxon>
        <taxon>Rhodopirellula</taxon>
    </lineage>
</organism>
<reference evidence="1 2" key="1">
    <citation type="journal article" date="2013" name="Mar. Genomics">
        <title>Expression of sulfatases in Rhodopirellula baltica and the diversity of sulfatases in the genus Rhodopirellula.</title>
        <authorList>
            <person name="Wegner C.E."/>
            <person name="Richter-Heitmann T."/>
            <person name="Klindworth A."/>
            <person name="Klockow C."/>
            <person name="Richter M."/>
            <person name="Achstetter T."/>
            <person name="Glockner F.O."/>
            <person name="Harder J."/>
        </authorList>
    </citation>
    <scope>NUCLEOTIDE SEQUENCE [LARGE SCALE GENOMIC DNA]</scope>
    <source>
        <strain evidence="1 2">WH47</strain>
    </source>
</reference>
<proteinExistence type="predicted"/>
<dbReference type="Proteomes" id="UP000006222">
    <property type="component" value="Unassembled WGS sequence"/>
</dbReference>
<dbReference type="EMBL" id="AFAR01000254">
    <property type="protein sequence ID" value="EGF25058.1"/>
    <property type="molecule type" value="Genomic_DNA"/>
</dbReference>
<accession>F2AZ30</accession>
<sequence length="60" mass="6798">MPQTPTASKPLIDLPCRKPQHLSKLFSKQEAISHLKQNVHVIGHDHEPLEVIPLTIEMPQ</sequence>
<dbReference type="PATRIC" id="fig|991778.3.peg.5279"/>
<evidence type="ECO:0000313" key="1">
    <source>
        <dbReference type="EMBL" id="EGF25058.1"/>
    </source>
</evidence>
<gene>
    <name evidence="1" type="ORF">RBWH47_02287</name>
</gene>
<evidence type="ECO:0000313" key="2">
    <source>
        <dbReference type="Proteomes" id="UP000006222"/>
    </source>
</evidence>
<name>F2AZ30_RHOBT</name>